<dbReference type="PROSITE" id="PS50011">
    <property type="entry name" value="PROTEIN_KINASE_DOM"/>
    <property type="match status" value="1"/>
</dbReference>
<sequence>MNWKSRPWGEKYEADLRTRYSRPGINPKPKTSKFTPSSTRATCTFLLYITSTSSSPLPFSFIIDHQTHHHHTPYLSKLIPPMYTITLHISFFLYLLFSITTAAAAISDTANAPPYSPSDYFLLNCGLSSSSNDADGRTWEGDARSKFSPSNISITSLEYKASEQKTSVNQVPYMTARIFRSEFTYTFPITVGPKFIRLYFYPVNYSDLDIANSFFSVTSGGYTLLSNFSAFLTVSAMKPAVASLRKEFIVNVRNNQKLNITFSPSPNSYAFVNGIEVVSIPENLYIRGSDYQIPLVPNQISFNIDNTSALETLYRLNVGGNEVSITDDTGMFRLWLSDDAYTYAAYGFTPHREVPIQYTKDTPPYTAPKIVYTTTRTMGNQSLTYNLTWRFPVDSGFYYLLRLHFCEIQLEVTLENQRVFIIYINNQTAQRGADVIQWSGGTGIPVFKDYVIMVTDPDGRRSKQDLWLAMYPELDFKPQYADAILNGLEIFKLSGTDDSLAGANPELVLSPPPGPFPLSPQKKNNKKTSTLPVIIGSVVGGGSVLVFILGFLIVRRRRRVKDLGSTQPKSSWVPLSDGSKSTKTSGSSLPSDLCRRFSLEEITSATCNFDDNFVIGAGGFGNVYKGHIDNGATTVAIKRLNPSSNQGIREFQTEIGMLSKLRHLHLVSLIGYCNDNREMILVYDYMAHGTLRDHLYKSKKQHLPWKQRLQICIGAARGLHYLHTGATRTIIHRDVKSTNILLDEKWVAKVSDFGLSKLGPKDVGHSHVSTVVKGSFGPAVIPKFPKEHMSLAEWARNSYRKGTLDRIIDTNLKGEIAPECLRKPAIIPNFPKEQVSLAEWARNSYRKGTLDRIIDTNLKGEIAPECLRKFGEVGESCLRDNGIDRPGMNDVVWGLEFALQLQEAAEKMAHGGGWLLPAALASPSVPLLHGEATTTDDDEVFTASVENMSRSTVSSERLKSETVFSEILNPVGR</sequence>
<dbReference type="InterPro" id="IPR000719">
    <property type="entry name" value="Prot_kinase_dom"/>
</dbReference>
<keyword evidence="6" id="KW-0732">Signal</keyword>
<reference evidence="19 20" key="1">
    <citation type="submission" date="2024-02" db="EMBL/GenBank/DDBJ databases">
        <authorList>
            <person name="Vignale AGUSTIN F."/>
            <person name="Sosa J E."/>
            <person name="Modenutti C."/>
        </authorList>
    </citation>
    <scope>NUCLEOTIDE SEQUENCE [LARGE SCALE GENOMIC DNA]</scope>
</reference>
<evidence type="ECO:0000256" key="13">
    <source>
        <dbReference type="ARBA" id="ARBA00047899"/>
    </source>
</evidence>
<dbReference type="EC" id="2.7.11.1" evidence="2"/>
<evidence type="ECO:0000256" key="16">
    <source>
        <dbReference type="SAM" id="MobiDB-lite"/>
    </source>
</evidence>
<dbReference type="Gene3D" id="1.10.510.10">
    <property type="entry name" value="Transferase(Phosphotransferase) domain 1"/>
    <property type="match status" value="2"/>
</dbReference>
<evidence type="ECO:0000256" key="15">
    <source>
        <dbReference type="PROSITE-ProRule" id="PRU10141"/>
    </source>
</evidence>
<organism evidence="19 20">
    <name type="scientific">Ilex paraguariensis</name>
    <name type="common">yerba mate</name>
    <dbReference type="NCBI Taxonomy" id="185542"/>
    <lineage>
        <taxon>Eukaryota</taxon>
        <taxon>Viridiplantae</taxon>
        <taxon>Streptophyta</taxon>
        <taxon>Embryophyta</taxon>
        <taxon>Tracheophyta</taxon>
        <taxon>Spermatophyta</taxon>
        <taxon>Magnoliopsida</taxon>
        <taxon>eudicotyledons</taxon>
        <taxon>Gunneridae</taxon>
        <taxon>Pentapetalae</taxon>
        <taxon>asterids</taxon>
        <taxon>campanulids</taxon>
        <taxon>Aquifoliales</taxon>
        <taxon>Aquifoliaceae</taxon>
        <taxon>Ilex</taxon>
    </lineage>
</organism>
<dbReference type="Gene3D" id="3.30.200.20">
    <property type="entry name" value="Phosphorylase Kinase, domain 1"/>
    <property type="match status" value="1"/>
</dbReference>
<evidence type="ECO:0000256" key="2">
    <source>
        <dbReference type="ARBA" id="ARBA00012513"/>
    </source>
</evidence>
<dbReference type="InterPro" id="IPR011009">
    <property type="entry name" value="Kinase-like_dom_sf"/>
</dbReference>
<proteinExistence type="predicted"/>
<dbReference type="PROSITE" id="PS00108">
    <property type="entry name" value="PROTEIN_KINASE_ST"/>
    <property type="match status" value="1"/>
</dbReference>
<dbReference type="PROSITE" id="PS00107">
    <property type="entry name" value="PROTEIN_KINASE_ATP"/>
    <property type="match status" value="1"/>
</dbReference>
<comment type="caution">
    <text evidence="19">The sequence shown here is derived from an EMBL/GenBank/DDBJ whole genome shotgun (WGS) entry which is preliminary data.</text>
</comment>
<evidence type="ECO:0000256" key="5">
    <source>
        <dbReference type="ARBA" id="ARBA00022692"/>
    </source>
</evidence>
<keyword evidence="8" id="KW-0418">Kinase</keyword>
<comment type="subcellular location">
    <subcellularLocation>
        <location evidence="1">Membrane</location>
        <topology evidence="1">Single-pass type I membrane protein</topology>
    </subcellularLocation>
</comment>
<feature type="transmembrane region" description="Helical" evidence="17">
    <location>
        <begin position="531"/>
        <end position="554"/>
    </location>
</feature>
<evidence type="ECO:0000256" key="11">
    <source>
        <dbReference type="ARBA" id="ARBA00023136"/>
    </source>
</evidence>
<evidence type="ECO:0000256" key="7">
    <source>
        <dbReference type="ARBA" id="ARBA00022741"/>
    </source>
</evidence>
<dbReference type="SMART" id="SM00220">
    <property type="entry name" value="S_TKc"/>
    <property type="match status" value="1"/>
</dbReference>
<name>A0ABC8UTP7_9AQUA</name>
<protein>
    <recommendedName>
        <fullName evidence="2">non-specific serine/threonine protein kinase</fullName>
        <ecNumber evidence="2">2.7.11.1</ecNumber>
    </recommendedName>
</protein>
<keyword evidence="9 15" id="KW-0067">ATP-binding</keyword>
<gene>
    <name evidence="19" type="ORF">ILEXP_LOCUS54764</name>
</gene>
<dbReference type="InterPro" id="IPR008271">
    <property type="entry name" value="Ser/Thr_kinase_AS"/>
</dbReference>
<dbReference type="FunFam" id="2.60.120.430:FF:000003">
    <property type="entry name" value="FERONIA receptor-like kinase"/>
    <property type="match status" value="1"/>
</dbReference>
<dbReference type="InterPro" id="IPR024788">
    <property type="entry name" value="Malectin-like_Carb-bd_dom"/>
</dbReference>
<evidence type="ECO:0000256" key="8">
    <source>
        <dbReference type="ARBA" id="ARBA00022777"/>
    </source>
</evidence>
<keyword evidence="4" id="KW-0808">Transferase</keyword>
<comment type="catalytic activity">
    <reaction evidence="14">
        <text>L-seryl-[protein] + ATP = O-phospho-L-seryl-[protein] + ADP + H(+)</text>
        <dbReference type="Rhea" id="RHEA:17989"/>
        <dbReference type="Rhea" id="RHEA-COMP:9863"/>
        <dbReference type="Rhea" id="RHEA-COMP:11604"/>
        <dbReference type="ChEBI" id="CHEBI:15378"/>
        <dbReference type="ChEBI" id="CHEBI:29999"/>
        <dbReference type="ChEBI" id="CHEBI:30616"/>
        <dbReference type="ChEBI" id="CHEBI:83421"/>
        <dbReference type="ChEBI" id="CHEBI:456216"/>
        <dbReference type="EC" id="2.7.11.1"/>
    </reaction>
</comment>
<dbReference type="InterPro" id="IPR045272">
    <property type="entry name" value="ANXUR1/2-like"/>
</dbReference>
<dbReference type="CDD" id="cd12087">
    <property type="entry name" value="TM_EGFR-like"/>
    <property type="match status" value="1"/>
</dbReference>
<keyword evidence="11 17" id="KW-0472">Membrane</keyword>
<evidence type="ECO:0000256" key="17">
    <source>
        <dbReference type="SAM" id="Phobius"/>
    </source>
</evidence>
<evidence type="ECO:0000313" key="20">
    <source>
        <dbReference type="Proteomes" id="UP001642360"/>
    </source>
</evidence>
<keyword evidence="5 17" id="KW-0812">Transmembrane</keyword>
<feature type="domain" description="Protein kinase" evidence="18">
    <location>
        <begin position="609"/>
        <end position="898"/>
    </location>
</feature>
<dbReference type="AlphaFoldDB" id="A0ABC8UTP7"/>
<evidence type="ECO:0000256" key="12">
    <source>
        <dbReference type="ARBA" id="ARBA00023180"/>
    </source>
</evidence>
<evidence type="ECO:0000256" key="9">
    <source>
        <dbReference type="ARBA" id="ARBA00022840"/>
    </source>
</evidence>
<dbReference type="EMBL" id="CAUOFW020008947">
    <property type="protein sequence ID" value="CAK9184445.1"/>
    <property type="molecule type" value="Genomic_DNA"/>
</dbReference>
<feature type="binding site" evidence="15">
    <location>
        <position position="638"/>
    </location>
    <ligand>
        <name>ATP</name>
        <dbReference type="ChEBI" id="CHEBI:30616"/>
    </ligand>
</feature>
<keyword evidence="10 17" id="KW-1133">Transmembrane helix</keyword>
<dbReference type="GO" id="GO:0004674">
    <property type="term" value="F:protein serine/threonine kinase activity"/>
    <property type="evidence" value="ECO:0007669"/>
    <property type="project" value="UniProtKB-KW"/>
</dbReference>
<feature type="transmembrane region" description="Helical" evidence="17">
    <location>
        <begin position="85"/>
        <end position="106"/>
    </location>
</feature>
<dbReference type="GO" id="GO:0005524">
    <property type="term" value="F:ATP binding"/>
    <property type="evidence" value="ECO:0007669"/>
    <property type="project" value="UniProtKB-UniRule"/>
</dbReference>
<dbReference type="InterPro" id="IPR017441">
    <property type="entry name" value="Protein_kinase_ATP_BS"/>
</dbReference>
<dbReference type="Pfam" id="PF07714">
    <property type="entry name" value="PK_Tyr_Ser-Thr"/>
    <property type="match status" value="1"/>
</dbReference>
<evidence type="ECO:0000313" key="19">
    <source>
        <dbReference type="EMBL" id="CAK9184445.1"/>
    </source>
</evidence>
<evidence type="ECO:0000256" key="1">
    <source>
        <dbReference type="ARBA" id="ARBA00004479"/>
    </source>
</evidence>
<keyword evidence="12" id="KW-0325">Glycoprotein</keyword>
<evidence type="ECO:0000256" key="6">
    <source>
        <dbReference type="ARBA" id="ARBA00022729"/>
    </source>
</evidence>
<evidence type="ECO:0000256" key="3">
    <source>
        <dbReference type="ARBA" id="ARBA00022527"/>
    </source>
</evidence>
<dbReference type="Gene3D" id="2.60.120.430">
    <property type="entry name" value="Galactose-binding lectin"/>
    <property type="match status" value="2"/>
</dbReference>
<dbReference type="FunFam" id="2.60.120.430:FF:000007">
    <property type="entry name" value="FERONIA receptor-like kinase"/>
    <property type="match status" value="1"/>
</dbReference>
<feature type="compositionally biased region" description="Low complexity" evidence="16">
    <location>
        <begin position="575"/>
        <end position="589"/>
    </location>
</feature>
<keyword evidence="7 15" id="KW-0547">Nucleotide-binding</keyword>
<evidence type="ECO:0000259" key="18">
    <source>
        <dbReference type="PROSITE" id="PS50011"/>
    </source>
</evidence>
<dbReference type="Proteomes" id="UP001642360">
    <property type="component" value="Unassembled WGS sequence"/>
</dbReference>
<keyword evidence="3" id="KW-0723">Serine/threonine-protein kinase</keyword>
<dbReference type="PANTHER" id="PTHR34590:SF5">
    <property type="entry name" value="OS04G0586500 PROTEIN"/>
    <property type="match status" value="1"/>
</dbReference>
<dbReference type="FunFam" id="3.30.200.20:FF:000645">
    <property type="entry name" value="Receptor-like protein kinase FERONIA"/>
    <property type="match status" value="1"/>
</dbReference>
<evidence type="ECO:0000256" key="10">
    <source>
        <dbReference type="ARBA" id="ARBA00022989"/>
    </source>
</evidence>
<dbReference type="SUPFAM" id="SSF56112">
    <property type="entry name" value="Protein kinase-like (PK-like)"/>
    <property type="match status" value="1"/>
</dbReference>
<dbReference type="PANTHER" id="PTHR34590">
    <property type="entry name" value="OS03G0124300 PROTEIN-RELATED"/>
    <property type="match status" value="1"/>
</dbReference>
<comment type="catalytic activity">
    <reaction evidence="13">
        <text>L-threonyl-[protein] + ATP = O-phospho-L-threonyl-[protein] + ADP + H(+)</text>
        <dbReference type="Rhea" id="RHEA:46608"/>
        <dbReference type="Rhea" id="RHEA-COMP:11060"/>
        <dbReference type="Rhea" id="RHEA-COMP:11605"/>
        <dbReference type="ChEBI" id="CHEBI:15378"/>
        <dbReference type="ChEBI" id="CHEBI:30013"/>
        <dbReference type="ChEBI" id="CHEBI:30616"/>
        <dbReference type="ChEBI" id="CHEBI:61977"/>
        <dbReference type="ChEBI" id="CHEBI:456216"/>
        <dbReference type="EC" id="2.7.11.1"/>
    </reaction>
</comment>
<dbReference type="Pfam" id="PF12819">
    <property type="entry name" value="Malectin_like"/>
    <property type="match status" value="1"/>
</dbReference>
<feature type="region of interest" description="Disordered" evidence="16">
    <location>
        <begin position="565"/>
        <end position="589"/>
    </location>
</feature>
<dbReference type="InterPro" id="IPR001245">
    <property type="entry name" value="Ser-Thr/Tyr_kinase_cat_dom"/>
</dbReference>
<keyword evidence="20" id="KW-1185">Reference proteome</keyword>
<evidence type="ECO:0000256" key="4">
    <source>
        <dbReference type="ARBA" id="ARBA00022679"/>
    </source>
</evidence>
<evidence type="ECO:0000256" key="14">
    <source>
        <dbReference type="ARBA" id="ARBA00048679"/>
    </source>
</evidence>
<dbReference type="GO" id="GO:0016020">
    <property type="term" value="C:membrane"/>
    <property type="evidence" value="ECO:0007669"/>
    <property type="project" value="UniProtKB-SubCell"/>
</dbReference>
<dbReference type="FunFam" id="1.10.510.10:FF:001023">
    <property type="entry name" value="Os07g0541700 protein"/>
    <property type="match status" value="1"/>
</dbReference>
<accession>A0ABC8UTP7</accession>